<accession>A0A383BQJ0</accession>
<dbReference type="EMBL" id="UINC01201986">
    <property type="protein sequence ID" value="SVE21575.1"/>
    <property type="molecule type" value="Genomic_DNA"/>
</dbReference>
<evidence type="ECO:0000313" key="1">
    <source>
        <dbReference type="EMBL" id="SVE21575.1"/>
    </source>
</evidence>
<gene>
    <name evidence="1" type="ORF">METZ01_LOCUS474429</name>
</gene>
<feature type="non-terminal residue" evidence="1">
    <location>
        <position position="1"/>
    </location>
</feature>
<name>A0A383BQJ0_9ZZZZ</name>
<dbReference type="AlphaFoldDB" id="A0A383BQJ0"/>
<proteinExistence type="predicted"/>
<sequence>GTAHHDIEPHAARFGPVVEMASHGAIGGGLGIVEGGEIPYRPEARAQQQENLQHWLERDPAVKCYMPGVPRATYQPYPFQLVQTPEYVLLAYVFASASRIVYMDRPDFEAPVDSWMGHNIGRWEGESLVIDVTAQVPDTWLDRSGNHHSVNMHVEERYTALSENHIMYEATITDPEVYTRPWTVRLPLYRRIDDNMQLLEYKCVEFAEELMYGHLRKDPDLTPAYRASGYGSDRQVVLEPPQ</sequence>
<organism evidence="1">
    <name type="scientific">marine metagenome</name>
    <dbReference type="NCBI Taxonomy" id="408172"/>
    <lineage>
        <taxon>unclassified sequences</taxon>
        <taxon>metagenomes</taxon>
        <taxon>ecological metagenomes</taxon>
    </lineage>
</organism>
<reference evidence="1" key="1">
    <citation type="submission" date="2018-05" db="EMBL/GenBank/DDBJ databases">
        <authorList>
            <person name="Lanie J.A."/>
            <person name="Ng W.-L."/>
            <person name="Kazmierczak K.M."/>
            <person name="Andrzejewski T.M."/>
            <person name="Davidsen T.M."/>
            <person name="Wayne K.J."/>
            <person name="Tettelin H."/>
            <person name="Glass J.I."/>
            <person name="Rusch D."/>
            <person name="Podicherti R."/>
            <person name="Tsui H.-C.T."/>
            <person name="Winkler M.E."/>
        </authorList>
    </citation>
    <scope>NUCLEOTIDE SEQUENCE</scope>
</reference>
<protein>
    <submittedName>
        <fullName evidence="1">Uncharacterized protein</fullName>
    </submittedName>
</protein>